<dbReference type="Proteomes" id="UP000316887">
    <property type="component" value="Unassembled WGS sequence"/>
</dbReference>
<proteinExistence type="predicted"/>
<comment type="caution">
    <text evidence="3">The sequence shown here is derived from an EMBL/GenBank/DDBJ whole genome shotgun (WGS) entry which is preliminary data.</text>
</comment>
<reference evidence="3 4" key="1">
    <citation type="submission" date="2019-06" db="EMBL/GenBank/DDBJ databases">
        <title>Genome sequencing of Zymomonas mobilis strains for genetic engineering and biofuel applications.</title>
        <authorList>
            <person name="Teravest M."/>
        </authorList>
    </citation>
    <scope>NUCLEOTIDE SEQUENCE [LARGE SCALE GENOMIC DNA]</scope>
    <source>
        <strain evidence="3 4">AN0101</strain>
    </source>
</reference>
<dbReference type="Pfam" id="PF01266">
    <property type="entry name" value="DAO"/>
    <property type="match status" value="1"/>
</dbReference>
<evidence type="ECO:0000313" key="3">
    <source>
        <dbReference type="EMBL" id="TQL17769.1"/>
    </source>
</evidence>
<dbReference type="Gene3D" id="3.30.9.10">
    <property type="entry name" value="D-Amino Acid Oxidase, subunit A, domain 2"/>
    <property type="match status" value="1"/>
</dbReference>
<protein>
    <submittedName>
        <fullName evidence="3">D-arginine dehydrogenase</fullName>
    </submittedName>
</protein>
<name>A0A542W2Q1_ZYMMB</name>
<feature type="domain" description="FAD dependent oxidoreductase" evidence="2">
    <location>
        <begin position="6"/>
        <end position="338"/>
    </location>
</feature>
<dbReference type="PANTHER" id="PTHR13847:SF287">
    <property type="entry name" value="FAD-DEPENDENT OXIDOREDUCTASE DOMAIN-CONTAINING PROTEIN 1"/>
    <property type="match status" value="1"/>
</dbReference>
<dbReference type="GO" id="GO:0016491">
    <property type="term" value="F:oxidoreductase activity"/>
    <property type="evidence" value="ECO:0007669"/>
    <property type="project" value="UniProtKB-KW"/>
</dbReference>
<dbReference type="AlphaFoldDB" id="A0A542W2Q1"/>
<dbReference type="InterPro" id="IPR036188">
    <property type="entry name" value="FAD/NAD-bd_sf"/>
</dbReference>
<dbReference type="EMBL" id="VFOF01000001">
    <property type="protein sequence ID" value="TQL17769.1"/>
    <property type="molecule type" value="Genomic_DNA"/>
</dbReference>
<keyword evidence="1" id="KW-0560">Oxidoreductase</keyword>
<organism evidence="3 4">
    <name type="scientific">Zymomonas mobilis</name>
    <dbReference type="NCBI Taxonomy" id="542"/>
    <lineage>
        <taxon>Bacteria</taxon>
        <taxon>Pseudomonadati</taxon>
        <taxon>Pseudomonadota</taxon>
        <taxon>Alphaproteobacteria</taxon>
        <taxon>Sphingomonadales</taxon>
        <taxon>Zymomonadaceae</taxon>
        <taxon>Zymomonas</taxon>
    </lineage>
</organism>
<evidence type="ECO:0000259" key="2">
    <source>
        <dbReference type="Pfam" id="PF01266"/>
    </source>
</evidence>
<evidence type="ECO:0000256" key="1">
    <source>
        <dbReference type="ARBA" id="ARBA00023002"/>
    </source>
</evidence>
<gene>
    <name evidence="3" type="ORF">FBY58_1372</name>
</gene>
<dbReference type="GO" id="GO:0005737">
    <property type="term" value="C:cytoplasm"/>
    <property type="evidence" value="ECO:0007669"/>
    <property type="project" value="TreeGrafter"/>
</dbReference>
<dbReference type="InterPro" id="IPR006076">
    <property type="entry name" value="FAD-dep_OxRdtase"/>
</dbReference>
<sequence>MSEIFDIAIIGSGIAGAGLAAMLGDKASILLLEAESAPGYHATGRSAAFWSETYGGPAVQPLTSATGPKLKAGGFLSPLGIFHVADKDGLAALEKLQASFADTSVVLTPLDRADIEATGCRLKEGWDHGLKEGSCEGIDVAALHAHFLSKAQKSGTRLKTYNRVTGLTRQNGHWQIKTTHDEFKAVRVVNAAGAWASEVAALAGALPIEITPYRRTMIQLQVSPTPPSDMPLIMDALTRFYFKPEEGNRIWLTPHDEHAQPPADVAPEEIDIAMAIDRFSQAADWKIEKVERCWAGLRSFSPDRAPIYGADPLAEGFFWCAGQGGFGIQTSVAGSMLAACLLLGEDLPDWMNGIDPERYRPDRFQS</sequence>
<dbReference type="RefSeq" id="WP_141920154.1">
    <property type="nucleotide sequence ID" value="NZ_VFOF01000001.1"/>
</dbReference>
<dbReference type="PANTHER" id="PTHR13847">
    <property type="entry name" value="SARCOSINE DEHYDROGENASE-RELATED"/>
    <property type="match status" value="1"/>
</dbReference>
<evidence type="ECO:0000313" key="4">
    <source>
        <dbReference type="Proteomes" id="UP000316887"/>
    </source>
</evidence>
<dbReference type="OrthoDB" id="7421214at2"/>
<dbReference type="Gene3D" id="3.50.50.60">
    <property type="entry name" value="FAD/NAD(P)-binding domain"/>
    <property type="match status" value="1"/>
</dbReference>
<dbReference type="SUPFAM" id="SSF51905">
    <property type="entry name" value="FAD/NAD(P)-binding domain"/>
    <property type="match status" value="1"/>
</dbReference>
<accession>A0A542W2Q1</accession>